<feature type="compositionally biased region" description="Acidic residues" evidence="10">
    <location>
        <begin position="522"/>
        <end position="541"/>
    </location>
</feature>
<evidence type="ECO:0000313" key="11">
    <source>
        <dbReference type="EMBL" id="CAH3151436.1"/>
    </source>
</evidence>
<comment type="caution">
    <text evidence="11">The sequence shown here is derived from an EMBL/GenBank/DDBJ whole genome shotgun (WGS) entry which is preliminary data.</text>
</comment>
<dbReference type="Proteomes" id="UP001159428">
    <property type="component" value="Unassembled WGS sequence"/>
</dbReference>
<dbReference type="PANTHER" id="PTHR22906">
    <property type="entry name" value="PROPERDIN"/>
    <property type="match status" value="1"/>
</dbReference>
<keyword evidence="12" id="KW-1185">Reference proteome</keyword>
<evidence type="ECO:0000256" key="4">
    <source>
        <dbReference type="ARBA" id="ARBA00022692"/>
    </source>
</evidence>
<keyword evidence="4" id="KW-0812">Transmembrane</keyword>
<accession>A0AAU9XKS6</accession>
<feature type="compositionally biased region" description="Polar residues" evidence="10">
    <location>
        <begin position="113"/>
        <end position="127"/>
    </location>
</feature>
<keyword evidence="3" id="KW-0964">Secreted</keyword>
<keyword evidence="5" id="KW-0732">Signal</keyword>
<sequence length="588" mass="65896">MHKKKAGKFLFIPDNLVVVLFLIALINIASTVDLRKSLPGKEKAPDLDTIIESLIPEEKRTVKRQQGKDVPDDSDSDNEEINELSRLQDPGSQDQQVGGAINEGDAGKIKPTIDNSMVPSDQNQSSSDTLANISEFLKTKEGETTVPVDGDFTLWTTWSSCPRACGRTALRSRERYCTNPAPANGGRNCEGPRFQLKLCKLKQCTVDGGYSEWSDWTSCSQKCGQGMKRRRRYCNNPTPANGGQKCKGARKQVKPCYGKKCQDQDSIVDIDPQTVCGYNPCRVAKCILLPYATCVSDFKCRPVFFDSEERKVSQCTGDNLYLNVDPQAVCRFNPCKYTTCIQGAAAKCVVNTRCHPVFLDAFGKTIKCKGVFKVPARYICGYDPCSGAVCKADPTARCLVEHTCKAMFVNSYNQRMEGCKARHHVAKEEDEEEEQVNDDDNNDDDDGSRISKLMSSKHGVGVSKDNNDEEEEEDEDGTNLAKLIGSKVKVRKKGSDDDEDDDDDGIRISKLMNSQLNLSDKDDNDDDKVQDSEQEATEESETDVRSKLPSRFKRPTRKEIEKHKKNRFKHRQLNYSKSHHKRWLGNAR</sequence>
<feature type="compositionally biased region" description="Acidic residues" evidence="10">
    <location>
        <begin position="72"/>
        <end position="82"/>
    </location>
</feature>
<dbReference type="InterPro" id="IPR036383">
    <property type="entry name" value="TSP1_rpt_sf"/>
</dbReference>
<evidence type="ECO:0000256" key="9">
    <source>
        <dbReference type="ARBA" id="ARBA00023157"/>
    </source>
</evidence>
<dbReference type="SUPFAM" id="SSF82895">
    <property type="entry name" value="TSP-1 type 1 repeat"/>
    <property type="match status" value="2"/>
</dbReference>
<dbReference type="PROSITE" id="PS50092">
    <property type="entry name" value="TSP1"/>
    <property type="match status" value="2"/>
</dbReference>
<comment type="subcellular location">
    <subcellularLocation>
        <location evidence="1">Membrane</location>
        <topology evidence="1">Single-pass membrane protein</topology>
    </subcellularLocation>
    <subcellularLocation>
        <location evidence="2">Secreted</location>
    </subcellularLocation>
</comment>
<evidence type="ECO:0000313" key="12">
    <source>
        <dbReference type="Proteomes" id="UP001159428"/>
    </source>
</evidence>
<protein>
    <submittedName>
        <fullName evidence="11">Uncharacterized protein</fullName>
    </submittedName>
</protein>
<feature type="compositionally biased region" description="Basic and acidic residues" evidence="10">
    <location>
        <begin position="58"/>
        <end position="71"/>
    </location>
</feature>
<evidence type="ECO:0000256" key="6">
    <source>
        <dbReference type="ARBA" id="ARBA00022737"/>
    </source>
</evidence>
<feature type="compositionally biased region" description="Acidic residues" evidence="10">
    <location>
        <begin position="428"/>
        <end position="446"/>
    </location>
</feature>
<dbReference type="FunFam" id="2.20.100.10:FF:000002">
    <property type="entry name" value="Unc-5 netrin receptor C"/>
    <property type="match status" value="1"/>
</dbReference>
<dbReference type="FunFam" id="2.20.100.10:FF:000007">
    <property type="entry name" value="Thrombospondin 1"/>
    <property type="match status" value="1"/>
</dbReference>
<feature type="region of interest" description="Disordered" evidence="10">
    <location>
        <begin position="58"/>
        <end position="127"/>
    </location>
</feature>
<keyword evidence="9" id="KW-1015">Disulfide bond</keyword>
<dbReference type="Gene3D" id="2.20.100.10">
    <property type="entry name" value="Thrombospondin type-1 (TSP1) repeat"/>
    <property type="match status" value="2"/>
</dbReference>
<dbReference type="PRINTS" id="PR01705">
    <property type="entry name" value="TSP1REPEAT"/>
</dbReference>
<dbReference type="PANTHER" id="PTHR22906:SF43">
    <property type="entry name" value="PROPERDIN"/>
    <property type="match status" value="1"/>
</dbReference>
<evidence type="ECO:0000256" key="2">
    <source>
        <dbReference type="ARBA" id="ARBA00004613"/>
    </source>
</evidence>
<gene>
    <name evidence="11" type="ORF">PMEA_00025195</name>
</gene>
<dbReference type="SMART" id="SM00209">
    <property type="entry name" value="TSP1"/>
    <property type="match status" value="2"/>
</dbReference>
<feature type="compositionally biased region" description="Acidic residues" evidence="10">
    <location>
        <begin position="467"/>
        <end position="477"/>
    </location>
</feature>
<keyword evidence="7" id="KW-1133">Transmembrane helix</keyword>
<dbReference type="Pfam" id="PF00090">
    <property type="entry name" value="TSP_1"/>
    <property type="match status" value="2"/>
</dbReference>
<dbReference type="InterPro" id="IPR052065">
    <property type="entry name" value="Compl_asym_regulator"/>
</dbReference>
<name>A0AAU9XKS6_9CNID</name>
<evidence type="ECO:0000256" key="5">
    <source>
        <dbReference type="ARBA" id="ARBA00022729"/>
    </source>
</evidence>
<evidence type="ECO:0000256" key="7">
    <source>
        <dbReference type="ARBA" id="ARBA00022989"/>
    </source>
</evidence>
<feature type="compositionally biased region" description="Basic residues" evidence="10">
    <location>
        <begin position="563"/>
        <end position="588"/>
    </location>
</feature>
<dbReference type="AlphaFoldDB" id="A0AAU9XKS6"/>
<dbReference type="InterPro" id="IPR000884">
    <property type="entry name" value="TSP1_rpt"/>
</dbReference>
<keyword evidence="6" id="KW-0677">Repeat</keyword>
<reference evidence="11 12" key="1">
    <citation type="submission" date="2022-05" db="EMBL/GenBank/DDBJ databases">
        <authorList>
            <consortium name="Genoscope - CEA"/>
            <person name="William W."/>
        </authorList>
    </citation>
    <scope>NUCLEOTIDE SEQUENCE [LARGE SCALE GENOMIC DNA]</scope>
</reference>
<evidence type="ECO:0000256" key="10">
    <source>
        <dbReference type="SAM" id="MobiDB-lite"/>
    </source>
</evidence>
<organism evidence="11 12">
    <name type="scientific">Pocillopora meandrina</name>
    <dbReference type="NCBI Taxonomy" id="46732"/>
    <lineage>
        <taxon>Eukaryota</taxon>
        <taxon>Metazoa</taxon>
        <taxon>Cnidaria</taxon>
        <taxon>Anthozoa</taxon>
        <taxon>Hexacorallia</taxon>
        <taxon>Scleractinia</taxon>
        <taxon>Astrocoeniina</taxon>
        <taxon>Pocilloporidae</taxon>
        <taxon>Pocillopora</taxon>
    </lineage>
</organism>
<proteinExistence type="predicted"/>
<feature type="region of interest" description="Disordered" evidence="10">
    <location>
        <begin position="424"/>
        <end position="588"/>
    </location>
</feature>
<dbReference type="GO" id="GO:0016020">
    <property type="term" value="C:membrane"/>
    <property type="evidence" value="ECO:0007669"/>
    <property type="project" value="UniProtKB-SubCell"/>
</dbReference>
<evidence type="ECO:0000256" key="3">
    <source>
        <dbReference type="ARBA" id="ARBA00022525"/>
    </source>
</evidence>
<evidence type="ECO:0000256" key="8">
    <source>
        <dbReference type="ARBA" id="ARBA00023136"/>
    </source>
</evidence>
<dbReference type="EMBL" id="CALNXJ010000049">
    <property type="protein sequence ID" value="CAH3151436.1"/>
    <property type="molecule type" value="Genomic_DNA"/>
</dbReference>
<keyword evidence="8" id="KW-0472">Membrane</keyword>
<evidence type="ECO:0000256" key="1">
    <source>
        <dbReference type="ARBA" id="ARBA00004167"/>
    </source>
</evidence>